<reference evidence="5" key="1">
    <citation type="submission" date="2020-02" db="EMBL/GenBank/DDBJ databases">
        <authorList>
            <person name="Meier V. D."/>
        </authorList>
    </citation>
    <scope>NUCLEOTIDE SEQUENCE</scope>
    <source>
        <strain evidence="5">AVDCRST_MAG30</strain>
    </source>
</reference>
<comment type="subcellular location">
    <subcellularLocation>
        <location evidence="1">Periplasm</location>
    </subcellularLocation>
</comment>
<keyword evidence="2" id="KW-0813">Transport</keyword>
<dbReference type="GO" id="GO:0015846">
    <property type="term" value="P:polyamine transport"/>
    <property type="evidence" value="ECO:0007669"/>
    <property type="project" value="InterPro"/>
</dbReference>
<evidence type="ECO:0000256" key="2">
    <source>
        <dbReference type="ARBA" id="ARBA00022448"/>
    </source>
</evidence>
<dbReference type="InterPro" id="IPR001188">
    <property type="entry name" value="Sperm_putr-bd"/>
</dbReference>
<keyword evidence="3" id="KW-0732">Signal</keyword>
<protein>
    <submittedName>
        <fullName evidence="5">Putrescine ABC transporter putrescine-binding protein PotF</fullName>
    </submittedName>
</protein>
<proteinExistence type="predicted"/>
<accession>A0A6J4REN5</accession>
<dbReference type="EMBL" id="CADCVS010000031">
    <property type="protein sequence ID" value="CAA9471706.1"/>
    <property type="molecule type" value="Genomic_DNA"/>
</dbReference>
<evidence type="ECO:0000256" key="4">
    <source>
        <dbReference type="ARBA" id="ARBA00022764"/>
    </source>
</evidence>
<dbReference type="Pfam" id="PF13416">
    <property type="entry name" value="SBP_bac_8"/>
    <property type="match status" value="1"/>
</dbReference>
<dbReference type="GO" id="GO:0019808">
    <property type="term" value="F:polyamine binding"/>
    <property type="evidence" value="ECO:0007669"/>
    <property type="project" value="InterPro"/>
</dbReference>
<dbReference type="SUPFAM" id="SSF53850">
    <property type="entry name" value="Periplasmic binding protein-like II"/>
    <property type="match status" value="1"/>
</dbReference>
<dbReference type="AlphaFoldDB" id="A0A6J4REN5"/>
<dbReference type="InterPro" id="IPR006059">
    <property type="entry name" value="SBP"/>
</dbReference>
<keyword evidence="4" id="KW-0574">Periplasm</keyword>
<dbReference type="PANTHER" id="PTHR30222:SF17">
    <property type="entry name" value="SPERMIDINE_PUTRESCINE-BINDING PERIPLASMIC PROTEIN"/>
    <property type="match status" value="1"/>
</dbReference>
<dbReference type="GO" id="GO:0042597">
    <property type="term" value="C:periplasmic space"/>
    <property type="evidence" value="ECO:0007669"/>
    <property type="project" value="UniProtKB-SubCell"/>
</dbReference>
<dbReference type="PROSITE" id="PS51318">
    <property type="entry name" value="TAT"/>
    <property type="match status" value="1"/>
</dbReference>
<evidence type="ECO:0000256" key="3">
    <source>
        <dbReference type="ARBA" id="ARBA00022729"/>
    </source>
</evidence>
<organism evidence="5">
    <name type="scientific">uncultured Solirubrobacteraceae bacterium</name>
    <dbReference type="NCBI Taxonomy" id="1162706"/>
    <lineage>
        <taxon>Bacteria</taxon>
        <taxon>Bacillati</taxon>
        <taxon>Actinomycetota</taxon>
        <taxon>Thermoleophilia</taxon>
        <taxon>Solirubrobacterales</taxon>
        <taxon>Solirubrobacteraceae</taxon>
        <taxon>environmental samples</taxon>
    </lineage>
</organism>
<dbReference type="Gene3D" id="3.40.190.10">
    <property type="entry name" value="Periplasmic binding protein-like II"/>
    <property type="match status" value="2"/>
</dbReference>
<dbReference type="PANTHER" id="PTHR30222">
    <property type="entry name" value="SPERMIDINE/PUTRESCINE-BINDING PERIPLASMIC PROTEIN"/>
    <property type="match status" value="1"/>
</dbReference>
<sequence length="402" mass="44962">MTDPRIERAIEEHLFAERLSRRRFLGRAGGSALALSSLSSVLAACGGVEGTEQKADRKPAEPQANHPRTEIGTWTFANWPLYVDKKVIRQFDREFGGKAKYVEEINDNFQFFGKVRQQLQAGRPIDRDMVVLTDYMAARWVRSGWVEPIDKRNVPNARNLVSNLETINYDPQRRYTLPWQSGAIGIGYDIKRTGRELTSVKDLFDPEFKGKVTMLSEPYDSAGAVLLGDGVDFSKAKLDQILGAIERIGRANESGQFRRFTGNDYTTDLAKGNAWVSLAYSGDLVQLQSDNPNLRFAYPEEGAVLFTDNMMMPLKVANPYAAETMMNYVYQPEVAAKIAAYVNYLSPVEGVREVLLGSDPKLAENELIFPPDDVRAKLRPYPALSPADERSMQEAMAKVTGA</sequence>
<evidence type="ECO:0000256" key="1">
    <source>
        <dbReference type="ARBA" id="ARBA00004418"/>
    </source>
</evidence>
<dbReference type="CDD" id="cd13590">
    <property type="entry name" value="PBP2_PotD_PotF_like"/>
    <property type="match status" value="1"/>
</dbReference>
<name>A0A6J4REN5_9ACTN</name>
<dbReference type="PRINTS" id="PR00909">
    <property type="entry name" value="SPERMDNBNDNG"/>
</dbReference>
<dbReference type="InterPro" id="IPR006311">
    <property type="entry name" value="TAT_signal"/>
</dbReference>
<gene>
    <name evidence="5" type="ORF">AVDCRST_MAG30-160</name>
</gene>
<evidence type="ECO:0000313" key="5">
    <source>
        <dbReference type="EMBL" id="CAA9471706.1"/>
    </source>
</evidence>